<dbReference type="Pfam" id="PF12833">
    <property type="entry name" value="HTH_18"/>
    <property type="match status" value="1"/>
</dbReference>
<dbReference type="Pfam" id="PF13377">
    <property type="entry name" value="Peripla_BP_3"/>
    <property type="match status" value="1"/>
</dbReference>
<dbReference type="InterPro" id="IPR028082">
    <property type="entry name" value="Peripla_BP_I"/>
</dbReference>
<dbReference type="InterPro" id="IPR046335">
    <property type="entry name" value="LacI/GalR-like_sensor"/>
</dbReference>
<dbReference type="RefSeq" id="WP_206293749.1">
    <property type="nucleotide sequence ID" value="NZ_CP063458.1"/>
</dbReference>
<dbReference type="SMART" id="SM00342">
    <property type="entry name" value="HTH_ARAC"/>
    <property type="match status" value="1"/>
</dbReference>
<dbReference type="InterPro" id="IPR009057">
    <property type="entry name" value="Homeodomain-like_sf"/>
</dbReference>
<evidence type="ECO:0000313" key="6">
    <source>
        <dbReference type="Proteomes" id="UP000593765"/>
    </source>
</evidence>
<organism evidence="5 6">
    <name type="scientific">Humisphaera borealis</name>
    <dbReference type="NCBI Taxonomy" id="2807512"/>
    <lineage>
        <taxon>Bacteria</taxon>
        <taxon>Pseudomonadati</taxon>
        <taxon>Planctomycetota</taxon>
        <taxon>Phycisphaerae</taxon>
        <taxon>Tepidisphaerales</taxon>
        <taxon>Tepidisphaeraceae</taxon>
        <taxon>Humisphaera</taxon>
    </lineage>
</organism>
<protein>
    <submittedName>
        <fullName evidence="5">Substrate-binding domain-containing protein</fullName>
    </submittedName>
</protein>
<dbReference type="PROSITE" id="PS01124">
    <property type="entry name" value="HTH_ARAC_FAMILY_2"/>
    <property type="match status" value="1"/>
</dbReference>
<dbReference type="PANTHER" id="PTHR30146">
    <property type="entry name" value="LACI-RELATED TRANSCRIPTIONAL REPRESSOR"/>
    <property type="match status" value="1"/>
</dbReference>
<keyword evidence="6" id="KW-1185">Reference proteome</keyword>
<dbReference type="KEGG" id="hbs:IPV69_04625"/>
<proteinExistence type="predicted"/>
<dbReference type="SUPFAM" id="SSF53822">
    <property type="entry name" value="Periplasmic binding protein-like I"/>
    <property type="match status" value="1"/>
</dbReference>
<evidence type="ECO:0000313" key="5">
    <source>
        <dbReference type="EMBL" id="QOV90652.1"/>
    </source>
</evidence>
<evidence type="ECO:0000256" key="3">
    <source>
        <dbReference type="ARBA" id="ARBA00023163"/>
    </source>
</evidence>
<sequence length="380" mass="42483">MQLELEWPFKRHAGIFAGTQKYAGEHSWQSIVDENPDATLQKYSGNPASYDGIIARATGKLARRAARANIPVVNVWLSSPAAASLPGVFPDYSAQGRLRAEHLLTRGFSHFAALTADENRGESLELEAFTNTVREAGYRCASAKVSLDAFSGIHWRRTERTIATWMSGWKRPIGIYIGTELLGRVVAQACHNRGWRVPEDVAIIAGRNEEMLCESLHPTLSSMEVGYDHIGYEAARLLDRLMNGEPPPRGPILIPPEGVVVRESTDFFAVDDPLIAAALRFIAANSHLEIGQDDVARAVDTGSRTLQRRFQKHLKRPIAAEIRRVRIERAKRELAQGSLPLKEIARKVGFGETMQMYTVFRRDLGVTPSQYRKDRENRQT</sequence>
<feature type="domain" description="HTH araC/xylS-type" evidence="4">
    <location>
        <begin position="276"/>
        <end position="374"/>
    </location>
</feature>
<dbReference type="AlphaFoldDB" id="A0A7M2WZN3"/>
<dbReference type="Gene3D" id="3.40.50.2300">
    <property type="match status" value="2"/>
</dbReference>
<evidence type="ECO:0000256" key="1">
    <source>
        <dbReference type="ARBA" id="ARBA00023015"/>
    </source>
</evidence>
<dbReference type="Gene3D" id="1.10.10.60">
    <property type="entry name" value="Homeodomain-like"/>
    <property type="match status" value="1"/>
</dbReference>
<dbReference type="GO" id="GO:0003700">
    <property type="term" value="F:DNA-binding transcription factor activity"/>
    <property type="evidence" value="ECO:0007669"/>
    <property type="project" value="InterPro"/>
</dbReference>
<dbReference type="EMBL" id="CP063458">
    <property type="protein sequence ID" value="QOV90652.1"/>
    <property type="molecule type" value="Genomic_DNA"/>
</dbReference>
<dbReference type="InterPro" id="IPR018060">
    <property type="entry name" value="HTH_AraC"/>
</dbReference>
<name>A0A7M2WZN3_9BACT</name>
<reference evidence="5 6" key="1">
    <citation type="submission" date="2020-10" db="EMBL/GenBank/DDBJ databases">
        <title>Wide distribution of Phycisphaera-like planctomycetes from WD2101 soil group in peatlands and genome analysis of the first cultivated representative.</title>
        <authorList>
            <person name="Dedysh S.N."/>
            <person name="Beletsky A.V."/>
            <person name="Ivanova A."/>
            <person name="Kulichevskaya I.S."/>
            <person name="Suzina N.E."/>
            <person name="Philippov D.A."/>
            <person name="Rakitin A.L."/>
            <person name="Mardanov A.V."/>
            <person name="Ravin N.V."/>
        </authorList>
    </citation>
    <scope>NUCLEOTIDE SEQUENCE [LARGE SCALE GENOMIC DNA]</scope>
    <source>
        <strain evidence="5 6">M1803</strain>
    </source>
</reference>
<dbReference type="SUPFAM" id="SSF46689">
    <property type="entry name" value="Homeodomain-like"/>
    <property type="match status" value="1"/>
</dbReference>
<evidence type="ECO:0000256" key="2">
    <source>
        <dbReference type="ARBA" id="ARBA00023125"/>
    </source>
</evidence>
<dbReference type="GO" id="GO:0000976">
    <property type="term" value="F:transcription cis-regulatory region binding"/>
    <property type="evidence" value="ECO:0007669"/>
    <property type="project" value="TreeGrafter"/>
</dbReference>
<keyword evidence="2" id="KW-0238">DNA-binding</keyword>
<dbReference type="PANTHER" id="PTHR30146:SF24">
    <property type="entry name" value="XYLOSE OPERON REGULATORY PROTEIN"/>
    <property type="match status" value="1"/>
</dbReference>
<dbReference type="Proteomes" id="UP000593765">
    <property type="component" value="Chromosome"/>
</dbReference>
<gene>
    <name evidence="5" type="ORF">IPV69_04625</name>
</gene>
<keyword evidence="1" id="KW-0805">Transcription regulation</keyword>
<accession>A0A7M2WZN3</accession>
<evidence type="ECO:0000259" key="4">
    <source>
        <dbReference type="PROSITE" id="PS01124"/>
    </source>
</evidence>
<keyword evidence="3" id="KW-0804">Transcription</keyword>